<dbReference type="PANTHER" id="PTHR23416:SF23">
    <property type="entry name" value="ACETYLTRANSFERASE C18B11.09C-RELATED"/>
    <property type="match status" value="1"/>
</dbReference>
<organism evidence="4 5">
    <name type="scientific">Schaedlerella arabinosiphila</name>
    <dbReference type="NCBI Taxonomy" id="2044587"/>
    <lineage>
        <taxon>Bacteria</taxon>
        <taxon>Bacillati</taxon>
        <taxon>Bacillota</taxon>
        <taxon>Clostridia</taxon>
        <taxon>Lachnospirales</taxon>
        <taxon>Lachnospiraceae</taxon>
        <taxon>Schaedlerella</taxon>
    </lineage>
</organism>
<reference evidence="4" key="1">
    <citation type="submission" date="2018-10" db="EMBL/GenBank/DDBJ databases">
        <title>Schaedlerella arabinophila gen. nov. sp. nov., isolated from the mouse intestinal tract and comparative analysis with the genome of the closely related altered Schaedler flora strain ASF502.</title>
        <authorList>
            <person name="Miyake S."/>
            <person name="Soh M."/>
            <person name="Seedorf H."/>
        </authorList>
    </citation>
    <scope>NUCLEOTIDE SEQUENCE [LARGE SCALE GENOMIC DNA]</scope>
    <source>
        <strain evidence="4">DSM 106076</strain>
    </source>
</reference>
<dbReference type="GO" id="GO:0008374">
    <property type="term" value="F:O-acyltransferase activity"/>
    <property type="evidence" value="ECO:0007669"/>
    <property type="project" value="TreeGrafter"/>
</dbReference>
<dbReference type="SUPFAM" id="SSF51161">
    <property type="entry name" value="Trimeric LpxA-like enzymes"/>
    <property type="match status" value="1"/>
</dbReference>
<dbReference type="InterPro" id="IPR011004">
    <property type="entry name" value="Trimer_LpxA-like_sf"/>
</dbReference>
<keyword evidence="2 4" id="KW-0808">Transferase</keyword>
<dbReference type="Proteomes" id="UP000274920">
    <property type="component" value="Unassembled WGS sequence"/>
</dbReference>
<name>A0A426DBD8_9FIRM</name>
<dbReference type="InterPro" id="IPR051159">
    <property type="entry name" value="Hexapeptide_acetyltransf"/>
</dbReference>
<evidence type="ECO:0000313" key="4">
    <source>
        <dbReference type="EMBL" id="RRK30120.1"/>
    </source>
</evidence>
<dbReference type="InterPro" id="IPR018357">
    <property type="entry name" value="Hexapep_transf_CS"/>
</dbReference>
<dbReference type="Gene3D" id="2.160.10.10">
    <property type="entry name" value="Hexapeptide repeat proteins"/>
    <property type="match status" value="1"/>
</dbReference>
<comment type="caution">
    <text evidence="4">The sequence shown here is derived from an EMBL/GenBank/DDBJ whole genome shotgun (WGS) entry which is preliminary data.</text>
</comment>
<keyword evidence="5" id="KW-1185">Reference proteome</keyword>
<sequence>MTIEEVIEGFGTEKEKSPEYGTYANELFQEAVRIGMEMNTHYHTPEELRGLMSRLIGKKIDSSFRMFPPFYTDFGKNIEIGEDVFINSGCHFQDQGGIRIGDGTLIGHNVILATINHDLNPKNNRKNHYAPIKIGAHVWIGSNATILPGVTIGDYAVVAAGAVVVRDVPSMTVVGGVPAKVLKVIPQEIPQGYSCLSREQEQVGERKVLHEKAV</sequence>
<protein>
    <submittedName>
        <fullName evidence="4">Sugar O-acetyltransferase</fullName>
    </submittedName>
</protein>
<dbReference type="InterPro" id="IPR001451">
    <property type="entry name" value="Hexapep"/>
</dbReference>
<keyword evidence="3" id="KW-0677">Repeat</keyword>
<dbReference type="Pfam" id="PF00132">
    <property type="entry name" value="Hexapep"/>
    <property type="match status" value="1"/>
</dbReference>
<evidence type="ECO:0000256" key="1">
    <source>
        <dbReference type="ARBA" id="ARBA00007274"/>
    </source>
</evidence>
<dbReference type="PANTHER" id="PTHR23416">
    <property type="entry name" value="SIALIC ACID SYNTHASE-RELATED"/>
    <property type="match status" value="1"/>
</dbReference>
<evidence type="ECO:0000256" key="3">
    <source>
        <dbReference type="ARBA" id="ARBA00022737"/>
    </source>
</evidence>
<accession>A0A426DBD8</accession>
<dbReference type="RefSeq" id="WP_125125996.1">
    <property type="nucleotide sequence ID" value="NZ_RHJS01000002.1"/>
</dbReference>
<evidence type="ECO:0000256" key="2">
    <source>
        <dbReference type="ARBA" id="ARBA00022679"/>
    </source>
</evidence>
<dbReference type="EMBL" id="RHJS01000002">
    <property type="protein sequence ID" value="RRK30120.1"/>
    <property type="molecule type" value="Genomic_DNA"/>
</dbReference>
<gene>
    <name evidence="4" type="ORF">EBB54_01025</name>
</gene>
<evidence type="ECO:0000313" key="5">
    <source>
        <dbReference type="Proteomes" id="UP000274920"/>
    </source>
</evidence>
<dbReference type="Pfam" id="PF14602">
    <property type="entry name" value="Hexapep_2"/>
    <property type="match status" value="1"/>
</dbReference>
<dbReference type="PROSITE" id="PS00101">
    <property type="entry name" value="HEXAPEP_TRANSFERASES"/>
    <property type="match status" value="1"/>
</dbReference>
<dbReference type="AlphaFoldDB" id="A0A426DBD8"/>
<comment type="similarity">
    <text evidence="1">Belongs to the transferase hexapeptide repeat family.</text>
</comment>
<proteinExistence type="inferred from homology"/>